<dbReference type="Proteomes" id="UP000287996">
    <property type="component" value="Unassembled WGS sequence"/>
</dbReference>
<dbReference type="OrthoDB" id="9778934at2"/>
<sequence>MKKLLTAIAVSVLATPLAYADTPDDWSRPVPEHYFAKVLFDRLEWAAPDQAEQQAVWDMQAWYGNDYNRIVFRSEGGKSTESSAATELERAEVMYDRIISPFWSARIGVGTRGELSSDSEMENYAVLALNGLAPYWFEMDHSLLINDEGDAQLISEVEYDVMLSQIDYLQPRVELTTNITDSEKYDRHGGLSHLRVGLRYRHEFAREFAPYIGVYWDKSLGQTANQLQQQGQGTSDWGFVIGARLWF</sequence>
<protein>
    <submittedName>
        <fullName evidence="2">Copper resistance protein B</fullName>
    </submittedName>
</protein>
<gene>
    <name evidence="2" type="ORF">CWI84_02115</name>
</gene>
<proteinExistence type="predicted"/>
<keyword evidence="1" id="KW-0732">Signal</keyword>
<dbReference type="GO" id="GO:0006878">
    <property type="term" value="P:intracellular copper ion homeostasis"/>
    <property type="evidence" value="ECO:0007669"/>
    <property type="project" value="InterPro"/>
</dbReference>
<feature type="signal peptide" evidence="1">
    <location>
        <begin position="1"/>
        <end position="20"/>
    </location>
</feature>
<dbReference type="GO" id="GO:0005507">
    <property type="term" value="F:copper ion binding"/>
    <property type="evidence" value="ECO:0007669"/>
    <property type="project" value="InterPro"/>
</dbReference>
<feature type="chain" id="PRO_5019397258" evidence="1">
    <location>
        <begin position="21"/>
        <end position="247"/>
    </location>
</feature>
<evidence type="ECO:0000313" key="3">
    <source>
        <dbReference type="Proteomes" id="UP000287996"/>
    </source>
</evidence>
<dbReference type="InterPro" id="IPR007939">
    <property type="entry name" value="Cu-R_B_prcur"/>
</dbReference>
<name>A0A432ZTJ6_9GAMM</name>
<dbReference type="AlphaFoldDB" id="A0A432ZTJ6"/>
<dbReference type="Pfam" id="PF05275">
    <property type="entry name" value="CopB"/>
    <property type="match status" value="1"/>
</dbReference>
<reference evidence="2 3" key="1">
    <citation type="journal article" date="2011" name="Front. Microbiol.">
        <title>Genomic signatures of strain selection and enhancement in Bacillus atrophaeus var. globigii, a historical biowarfare simulant.</title>
        <authorList>
            <person name="Gibbons H.S."/>
            <person name="Broomall S.M."/>
            <person name="McNew L.A."/>
            <person name="Daligault H."/>
            <person name="Chapman C."/>
            <person name="Bruce D."/>
            <person name="Karavis M."/>
            <person name="Krepps M."/>
            <person name="McGregor P.A."/>
            <person name="Hong C."/>
            <person name="Park K.H."/>
            <person name="Akmal A."/>
            <person name="Feldman A."/>
            <person name="Lin J.S."/>
            <person name="Chang W.E."/>
            <person name="Higgs B.W."/>
            <person name="Demirev P."/>
            <person name="Lindquist J."/>
            <person name="Liem A."/>
            <person name="Fochler E."/>
            <person name="Read T.D."/>
            <person name="Tapia R."/>
            <person name="Johnson S."/>
            <person name="Bishop-Lilly K.A."/>
            <person name="Detter C."/>
            <person name="Han C."/>
            <person name="Sozhamannan S."/>
            <person name="Rosenzweig C.N."/>
            <person name="Skowronski E.W."/>
        </authorList>
    </citation>
    <scope>NUCLEOTIDE SEQUENCE [LARGE SCALE GENOMIC DNA]</scope>
    <source>
        <strain evidence="2 3">CC-PW-9</strain>
    </source>
</reference>
<dbReference type="GO" id="GO:0009279">
    <property type="term" value="C:cell outer membrane"/>
    <property type="evidence" value="ECO:0007669"/>
    <property type="project" value="InterPro"/>
</dbReference>
<keyword evidence="3" id="KW-1185">Reference proteome</keyword>
<accession>A0A432ZTJ6</accession>
<evidence type="ECO:0000313" key="2">
    <source>
        <dbReference type="EMBL" id="RUO81172.1"/>
    </source>
</evidence>
<organism evidence="2 3">
    <name type="scientific">Idiomarina tyrosinivorans</name>
    <dbReference type="NCBI Taxonomy" id="1445662"/>
    <lineage>
        <taxon>Bacteria</taxon>
        <taxon>Pseudomonadati</taxon>
        <taxon>Pseudomonadota</taxon>
        <taxon>Gammaproteobacteria</taxon>
        <taxon>Alteromonadales</taxon>
        <taxon>Idiomarinaceae</taxon>
        <taxon>Idiomarina</taxon>
    </lineage>
</organism>
<dbReference type="EMBL" id="PIQH01000002">
    <property type="protein sequence ID" value="RUO81172.1"/>
    <property type="molecule type" value="Genomic_DNA"/>
</dbReference>
<evidence type="ECO:0000256" key="1">
    <source>
        <dbReference type="SAM" id="SignalP"/>
    </source>
</evidence>
<comment type="caution">
    <text evidence="2">The sequence shown here is derived from an EMBL/GenBank/DDBJ whole genome shotgun (WGS) entry which is preliminary data.</text>
</comment>